<dbReference type="OrthoDB" id="5373017at2759"/>
<feature type="compositionally biased region" description="Polar residues" evidence="1">
    <location>
        <begin position="163"/>
        <end position="174"/>
    </location>
</feature>
<evidence type="ECO:0000313" key="3">
    <source>
        <dbReference type="Proteomes" id="UP001140510"/>
    </source>
</evidence>
<feature type="compositionally biased region" description="Polar residues" evidence="1">
    <location>
        <begin position="43"/>
        <end position="54"/>
    </location>
</feature>
<feature type="compositionally biased region" description="Basic and acidic residues" evidence="1">
    <location>
        <begin position="590"/>
        <end position="600"/>
    </location>
</feature>
<feature type="compositionally biased region" description="Polar residues" evidence="1">
    <location>
        <begin position="1"/>
        <end position="25"/>
    </location>
</feature>
<feature type="region of interest" description="Disordered" evidence="1">
    <location>
        <begin position="337"/>
        <end position="371"/>
    </location>
</feature>
<feature type="compositionally biased region" description="Basic residues" evidence="1">
    <location>
        <begin position="109"/>
        <end position="118"/>
    </location>
</feature>
<proteinExistence type="predicted"/>
<feature type="compositionally biased region" description="Basic and acidic residues" evidence="1">
    <location>
        <begin position="337"/>
        <end position="354"/>
    </location>
</feature>
<accession>A0A9W8ZK96</accession>
<feature type="region of interest" description="Disordered" evidence="1">
    <location>
        <begin position="99"/>
        <end position="177"/>
    </location>
</feature>
<gene>
    <name evidence="2" type="ORF">N0V91_002573</name>
</gene>
<feature type="region of interest" description="Disordered" evidence="1">
    <location>
        <begin position="581"/>
        <end position="600"/>
    </location>
</feature>
<dbReference type="AlphaFoldDB" id="A0A9W8ZK96"/>
<evidence type="ECO:0000256" key="1">
    <source>
        <dbReference type="SAM" id="MobiDB-lite"/>
    </source>
</evidence>
<feature type="region of interest" description="Disordered" evidence="1">
    <location>
        <begin position="1"/>
        <end position="72"/>
    </location>
</feature>
<evidence type="ECO:0000313" key="2">
    <source>
        <dbReference type="EMBL" id="KAJ4409652.1"/>
    </source>
</evidence>
<name>A0A9W8ZK96_9PLEO</name>
<dbReference type="EMBL" id="JAPEVA010000011">
    <property type="protein sequence ID" value="KAJ4409652.1"/>
    <property type="molecule type" value="Genomic_DNA"/>
</dbReference>
<protein>
    <submittedName>
        <fullName evidence="2">Uncharacterized protein</fullName>
    </submittedName>
</protein>
<organism evidence="2 3">
    <name type="scientific">Didymella pomorum</name>
    <dbReference type="NCBI Taxonomy" id="749634"/>
    <lineage>
        <taxon>Eukaryota</taxon>
        <taxon>Fungi</taxon>
        <taxon>Dikarya</taxon>
        <taxon>Ascomycota</taxon>
        <taxon>Pezizomycotina</taxon>
        <taxon>Dothideomycetes</taxon>
        <taxon>Pleosporomycetidae</taxon>
        <taxon>Pleosporales</taxon>
        <taxon>Pleosporineae</taxon>
        <taxon>Didymellaceae</taxon>
        <taxon>Didymella</taxon>
    </lineage>
</organism>
<feature type="compositionally biased region" description="Polar residues" evidence="1">
    <location>
        <begin position="122"/>
        <end position="132"/>
    </location>
</feature>
<sequence>MSTSAPYYQVRTGQLSTDTHSSNAAGPSGLLQDGAYSHAPSPTVEQSAGNQQLPAYSEIAARRPEADKKHNDAEENHNLAELLEAATTAADQDAVSMHPPATAATVSHPKSHKKRRVGSGKDPNTSTSVQTSFEDHASPATKRRRIDASSTDPILQSRDDDVTMQSPASKNSHSPSRDLLIDARAAGVHSAAALFRRTSTNTTRKYTRPPMSKLFMSLNISPEDFIALQSLAKAYMLSPAHPERQSCVGNRGKGDTDMVKLRLFNCVRDFLAEGIGEQFFGEHVAKPGEKENNEAAAALGEKGAGGEKLAWPRDGNKIISLVTPLMRRMVTNERQRLYAIDTRKGGKKTEKESSAEAQSAPGAPSQDFHHHQHTILDPTLQRPGTRGGSPSTPLASAHTVAVNVAPSMSNPPLFSSPTAARPPSPAEASEPHLTNINIFLTYNASDAKPIKLDERRISTTRPAHLSFYNHTAFIEQVNAMVRRAELLHPSIKDSRAPAVPSSDTESLRGLAAAANALQPDKDDQHLRSLMGTKYTVKTIGPKGWQIIDSAQTWYHVLTERAFAMWADGVCNMIVELAPQTASNTGQMSEATDKEVQMEDA</sequence>
<feature type="compositionally biased region" description="Basic and acidic residues" evidence="1">
    <location>
        <begin position="60"/>
        <end position="72"/>
    </location>
</feature>
<dbReference type="Proteomes" id="UP001140510">
    <property type="component" value="Unassembled WGS sequence"/>
</dbReference>
<reference evidence="2" key="1">
    <citation type="submission" date="2022-10" db="EMBL/GenBank/DDBJ databases">
        <title>Tapping the CABI collections for fungal endophytes: first genome assemblies for Collariella, Neodidymelliopsis, Ascochyta clinopodiicola, Didymella pomorum, Didymosphaeria variabile, Neocosmospora piperis and Neocucurbitaria cava.</title>
        <authorList>
            <person name="Hill R."/>
        </authorList>
    </citation>
    <scope>NUCLEOTIDE SEQUENCE</scope>
    <source>
        <strain evidence="2">IMI 355091</strain>
    </source>
</reference>
<comment type="caution">
    <text evidence="2">The sequence shown here is derived from an EMBL/GenBank/DDBJ whole genome shotgun (WGS) entry which is preliminary data.</text>
</comment>
<keyword evidence="3" id="KW-1185">Reference proteome</keyword>